<evidence type="ECO:0000256" key="1">
    <source>
        <dbReference type="SAM" id="MobiDB-lite"/>
    </source>
</evidence>
<dbReference type="GeneID" id="29118855"/>
<dbReference type="EMBL" id="KV441476">
    <property type="protein sequence ID" value="OAG21476.1"/>
    <property type="molecule type" value="Genomic_DNA"/>
</dbReference>
<dbReference type="Proteomes" id="UP000077248">
    <property type="component" value="Unassembled WGS sequence"/>
</dbReference>
<feature type="compositionally biased region" description="Basic residues" evidence="1">
    <location>
        <begin position="74"/>
        <end position="83"/>
    </location>
</feature>
<feature type="region of interest" description="Disordered" evidence="1">
    <location>
        <begin position="57"/>
        <end position="85"/>
    </location>
</feature>
<gene>
    <name evidence="2" type="ORF">CC77DRAFT_803556</name>
</gene>
<dbReference type="RefSeq" id="XP_018386897.1">
    <property type="nucleotide sequence ID" value="XM_018533261.1"/>
</dbReference>
<evidence type="ECO:0000313" key="3">
    <source>
        <dbReference type="Proteomes" id="UP000077248"/>
    </source>
</evidence>
<accession>A0A177DPP1</accession>
<sequence>MFPLSWDMCRSNYRDLAAITTGAKPDLTPSANHCQFSPVRCVVDALWTLWNADQTKGQRLTQGDPPTHSNHWGTRQRHGKTRRAPQSASAGLVFLKVIFPTGLGQRYHHHSDNQVCAKHARPSNALVWYPAGDGSWGSYHEDTHRDICAESCCGPRLCIHFG</sequence>
<organism evidence="2 3">
    <name type="scientific">Alternaria alternata</name>
    <name type="common">Alternaria rot fungus</name>
    <name type="synonym">Torula alternata</name>
    <dbReference type="NCBI Taxonomy" id="5599"/>
    <lineage>
        <taxon>Eukaryota</taxon>
        <taxon>Fungi</taxon>
        <taxon>Dikarya</taxon>
        <taxon>Ascomycota</taxon>
        <taxon>Pezizomycotina</taxon>
        <taxon>Dothideomycetes</taxon>
        <taxon>Pleosporomycetidae</taxon>
        <taxon>Pleosporales</taxon>
        <taxon>Pleosporineae</taxon>
        <taxon>Pleosporaceae</taxon>
        <taxon>Alternaria</taxon>
        <taxon>Alternaria sect. Alternaria</taxon>
        <taxon>Alternaria alternata complex</taxon>
    </lineage>
</organism>
<dbReference type="VEuPathDB" id="FungiDB:CC77DRAFT_803556"/>
<reference evidence="2 3" key="1">
    <citation type="submission" date="2016-05" db="EMBL/GenBank/DDBJ databases">
        <title>Comparative analysis of secretome profiles of manganese(II)-oxidizing ascomycete fungi.</title>
        <authorList>
            <consortium name="DOE Joint Genome Institute"/>
            <person name="Zeiner C.A."/>
            <person name="Purvine S.O."/>
            <person name="Zink E.M."/>
            <person name="Wu S."/>
            <person name="Pasa-Tolic L."/>
            <person name="Chaput D.L."/>
            <person name="Haridas S."/>
            <person name="Grigoriev I.V."/>
            <person name="Santelli C.M."/>
            <person name="Hansel C.M."/>
        </authorList>
    </citation>
    <scope>NUCLEOTIDE SEQUENCE [LARGE SCALE GENOMIC DNA]</scope>
    <source>
        <strain evidence="2 3">SRC1lrK2f</strain>
    </source>
</reference>
<name>A0A177DPP1_ALTAL</name>
<dbReference type="AlphaFoldDB" id="A0A177DPP1"/>
<dbReference type="KEGG" id="aalt:CC77DRAFT_803556"/>
<evidence type="ECO:0000313" key="2">
    <source>
        <dbReference type="EMBL" id="OAG21476.1"/>
    </source>
</evidence>
<proteinExistence type="predicted"/>
<protein>
    <submittedName>
        <fullName evidence="2">Uncharacterized protein</fullName>
    </submittedName>
</protein>
<keyword evidence="3" id="KW-1185">Reference proteome</keyword>